<evidence type="ECO:0000256" key="1">
    <source>
        <dbReference type="ARBA" id="ARBA00004141"/>
    </source>
</evidence>
<feature type="transmembrane region" description="Helical" evidence="7">
    <location>
        <begin position="193"/>
        <end position="211"/>
    </location>
</feature>
<protein>
    <recommendedName>
        <fullName evidence="10">AEC family transporter</fullName>
    </recommendedName>
</protein>
<keyword evidence="9" id="KW-1185">Reference proteome</keyword>
<evidence type="ECO:0008006" key="10">
    <source>
        <dbReference type="Google" id="ProtNLM"/>
    </source>
</evidence>
<gene>
    <name evidence="8" type="ORF">HNP73_003708</name>
</gene>
<evidence type="ECO:0000256" key="3">
    <source>
        <dbReference type="ARBA" id="ARBA00022475"/>
    </source>
</evidence>
<name>A0A840SRK2_9RHOB</name>
<dbReference type="EMBL" id="JACHFM010000004">
    <property type="protein sequence ID" value="MBB5223754.1"/>
    <property type="molecule type" value="Genomic_DNA"/>
</dbReference>
<dbReference type="GO" id="GO:0055085">
    <property type="term" value="P:transmembrane transport"/>
    <property type="evidence" value="ECO:0007669"/>
    <property type="project" value="InterPro"/>
</dbReference>
<accession>A0A840SRK2</accession>
<proteinExistence type="predicted"/>
<evidence type="ECO:0000256" key="5">
    <source>
        <dbReference type="ARBA" id="ARBA00022989"/>
    </source>
</evidence>
<feature type="transmembrane region" description="Helical" evidence="7">
    <location>
        <begin position="64"/>
        <end position="84"/>
    </location>
</feature>
<evidence type="ECO:0000256" key="4">
    <source>
        <dbReference type="ARBA" id="ARBA00022692"/>
    </source>
</evidence>
<feature type="transmembrane region" description="Helical" evidence="7">
    <location>
        <begin position="254"/>
        <end position="274"/>
    </location>
</feature>
<feature type="transmembrane region" description="Helical" evidence="7">
    <location>
        <begin position="166"/>
        <end position="187"/>
    </location>
</feature>
<dbReference type="PANTHER" id="PTHR36838:SF3">
    <property type="entry name" value="TRANSPORTER AUXIN EFFLUX CARRIER EC FAMILY"/>
    <property type="match status" value="1"/>
</dbReference>
<comment type="caution">
    <text evidence="8">The sequence shown here is derived from an EMBL/GenBank/DDBJ whole genome shotgun (WGS) entry which is preliminary data.</text>
</comment>
<keyword evidence="5 7" id="KW-1133">Transmembrane helix</keyword>
<feature type="transmembrane region" description="Helical" evidence="7">
    <location>
        <begin position="125"/>
        <end position="145"/>
    </location>
</feature>
<dbReference type="AlphaFoldDB" id="A0A840SRK2"/>
<comment type="subcellular location">
    <subcellularLocation>
        <location evidence="1">Membrane</location>
        <topology evidence="1">Multi-pass membrane protein</topology>
    </subcellularLocation>
</comment>
<dbReference type="RefSeq" id="WP_184153262.1">
    <property type="nucleotide sequence ID" value="NZ_JACHFM010000004.1"/>
</dbReference>
<feature type="transmembrane region" description="Helical" evidence="7">
    <location>
        <begin position="286"/>
        <end position="308"/>
    </location>
</feature>
<dbReference type="InterPro" id="IPR004776">
    <property type="entry name" value="Mem_transp_PIN-like"/>
</dbReference>
<keyword evidence="4 7" id="KW-0812">Transmembrane</keyword>
<dbReference type="Pfam" id="PF03547">
    <property type="entry name" value="Mem_trans"/>
    <property type="match status" value="1"/>
</dbReference>
<evidence type="ECO:0000313" key="9">
    <source>
        <dbReference type="Proteomes" id="UP000549457"/>
    </source>
</evidence>
<keyword evidence="2" id="KW-0813">Transport</keyword>
<dbReference type="GO" id="GO:0016020">
    <property type="term" value="C:membrane"/>
    <property type="evidence" value="ECO:0007669"/>
    <property type="project" value="UniProtKB-SubCell"/>
</dbReference>
<keyword evidence="3" id="KW-1003">Cell membrane</keyword>
<feature type="transmembrane region" description="Helical" evidence="7">
    <location>
        <begin position="34"/>
        <end position="52"/>
    </location>
</feature>
<dbReference type="Proteomes" id="UP000549457">
    <property type="component" value="Unassembled WGS sequence"/>
</dbReference>
<evidence type="ECO:0000256" key="2">
    <source>
        <dbReference type="ARBA" id="ARBA00022448"/>
    </source>
</evidence>
<keyword evidence="6 7" id="KW-0472">Membrane</keyword>
<reference evidence="8 9" key="1">
    <citation type="submission" date="2020-08" db="EMBL/GenBank/DDBJ databases">
        <title>Genomic Encyclopedia of Type Strains, Phase IV (KMG-IV): sequencing the most valuable type-strain genomes for metagenomic binning, comparative biology and taxonomic classification.</title>
        <authorList>
            <person name="Goeker M."/>
        </authorList>
    </citation>
    <scope>NUCLEOTIDE SEQUENCE [LARGE SCALE GENOMIC DNA]</scope>
    <source>
        <strain evidence="8 9">DSM 101730</strain>
    </source>
</reference>
<evidence type="ECO:0000256" key="7">
    <source>
        <dbReference type="SAM" id="Phobius"/>
    </source>
</evidence>
<evidence type="ECO:0000313" key="8">
    <source>
        <dbReference type="EMBL" id="MBB5223754.1"/>
    </source>
</evidence>
<organism evidence="8 9">
    <name type="scientific">Amaricoccus macauensis</name>
    <dbReference type="NCBI Taxonomy" id="57001"/>
    <lineage>
        <taxon>Bacteria</taxon>
        <taxon>Pseudomonadati</taxon>
        <taxon>Pseudomonadota</taxon>
        <taxon>Alphaproteobacteria</taxon>
        <taxon>Rhodobacterales</taxon>
        <taxon>Paracoccaceae</taxon>
        <taxon>Amaricoccus</taxon>
    </lineage>
</organism>
<sequence>MSAIFAITGPIFALIALGYVVRRVGAFAASDLRALGRYVVMLALPALIFRAVTGRDLGALFDPGYVAAYLIGSLATFGLFWAVAVGGGRSKAAATFEGMGSACPNSGFFGYPILLLALPAVADQALALNMIVENMILIPLTLILAEASRGGAAWGRTVRGVATNPLMLALATGLALTLLGIAVPPVLGQAIDLVARSSAAISLVVIGGALVDVPRAARSLRVIWVAAGKLLIQPAAVSAAFAILWALGVALDPVMVRAGVLMSAMPVMGVYPILAAQYDQGAQAAVVMLATTVGGFVTIAALLLVLGLP</sequence>
<evidence type="ECO:0000256" key="6">
    <source>
        <dbReference type="ARBA" id="ARBA00023136"/>
    </source>
</evidence>
<dbReference type="PANTHER" id="PTHR36838">
    <property type="entry name" value="AUXIN EFFLUX CARRIER FAMILY PROTEIN"/>
    <property type="match status" value="1"/>
</dbReference>
<feature type="transmembrane region" description="Helical" evidence="7">
    <location>
        <begin position="223"/>
        <end position="248"/>
    </location>
</feature>